<feature type="chain" id="PRO_5018236803" evidence="2">
    <location>
        <begin position="29"/>
        <end position="265"/>
    </location>
</feature>
<keyword evidence="2" id="KW-0732">Signal</keyword>
<evidence type="ECO:0000256" key="2">
    <source>
        <dbReference type="SAM" id="SignalP"/>
    </source>
</evidence>
<dbReference type="RefSeq" id="WP_121646749.1">
    <property type="nucleotide sequence ID" value="NZ_RCWN01000003.1"/>
</dbReference>
<dbReference type="InterPro" id="IPR023220">
    <property type="entry name" value="T4SS_VirB5-domain"/>
</dbReference>
<name>A0A3L7J3B4_9HYPH</name>
<dbReference type="Proteomes" id="UP000281094">
    <property type="component" value="Unassembled WGS sequence"/>
</dbReference>
<dbReference type="InterPro" id="IPR014158">
    <property type="entry name" value="T4SS_VirB5"/>
</dbReference>
<evidence type="ECO:0000313" key="3">
    <source>
        <dbReference type="EMBL" id="RLQ84960.1"/>
    </source>
</evidence>
<comment type="caution">
    <text evidence="3">The sequence shown here is derived from an EMBL/GenBank/DDBJ whole genome shotgun (WGS) entry which is preliminary data.</text>
</comment>
<gene>
    <name evidence="3" type="ORF">D8780_15335</name>
</gene>
<keyword evidence="1" id="KW-0175">Coiled coil</keyword>
<dbReference type="Gene3D" id="1.20.58.430">
    <property type="entry name" value="Type IV secretion system, VirB5-domain"/>
    <property type="match status" value="1"/>
</dbReference>
<evidence type="ECO:0000313" key="4">
    <source>
        <dbReference type="Proteomes" id="UP000281094"/>
    </source>
</evidence>
<reference evidence="3 4" key="1">
    <citation type="submission" date="2018-10" db="EMBL/GenBank/DDBJ databases">
        <title>Notoacmeibacter sp. M2BS9Y-3-1, whole genome shotgun sequence.</title>
        <authorList>
            <person name="Tuo L."/>
        </authorList>
    </citation>
    <scope>NUCLEOTIDE SEQUENCE [LARGE SCALE GENOMIC DNA]</scope>
    <source>
        <strain evidence="3 4">M2BS9Y-3-1</strain>
    </source>
</reference>
<keyword evidence="4" id="KW-1185">Reference proteome</keyword>
<dbReference type="EMBL" id="RCWN01000003">
    <property type="protein sequence ID" value="RLQ84960.1"/>
    <property type="molecule type" value="Genomic_DNA"/>
</dbReference>
<protein>
    <submittedName>
        <fullName evidence="3">Conjugal transfer protein TraF</fullName>
    </submittedName>
</protein>
<feature type="signal peptide" evidence="2">
    <location>
        <begin position="1"/>
        <end position="28"/>
    </location>
</feature>
<proteinExistence type="predicted"/>
<sequence length="265" mass="28118">MALRTIRDLAYGSLLAASLAAAPTMALAQGVPTIDATNIAQEIKQLQQMLEDYGIQTDQLDKLVEQIEKLQEQIDQLKETYAALTGSTDIVQALMDGDGLNGLLDQEFSDVLDLIQKVQTGDFTGLIGDASGEMKGRMTKVLEEAGFDSDTLSQMASSGNAGAKNVATRASSGAVMAAAAQTSHDEAGQGMERIEDLVGMTSDMTTLKESVDHNTRVTAEAVIQLISIQRLIATQTAGIGQGGVIDAATIAEEQKYMDFTLPDLE</sequence>
<dbReference type="Pfam" id="PF07996">
    <property type="entry name" value="T4SS"/>
    <property type="match status" value="1"/>
</dbReference>
<dbReference type="SUPFAM" id="SSF101082">
    <property type="entry name" value="Typo IV secretion system protein TraC"/>
    <property type="match status" value="1"/>
</dbReference>
<dbReference type="AlphaFoldDB" id="A0A3L7J3B4"/>
<evidence type="ECO:0000256" key="1">
    <source>
        <dbReference type="SAM" id="Coils"/>
    </source>
</evidence>
<accession>A0A3L7J3B4</accession>
<organism evidence="3 4">
    <name type="scientific">Notoacmeibacter ruber</name>
    <dbReference type="NCBI Taxonomy" id="2670375"/>
    <lineage>
        <taxon>Bacteria</taxon>
        <taxon>Pseudomonadati</taxon>
        <taxon>Pseudomonadota</taxon>
        <taxon>Alphaproteobacteria</taxon>
        <taxon>Hyphomicrobiales</taxon>
        <taxon>Notoacmeibacteraceae</taxon>
        <taxon>Notoacmeibacter</taxon>
    </lineage>
</organism>
<feature type="coiled-coil region" evidence="1">
    <location>
        <begin position="36"/>
        <end position="87"/>
    </location>
</feature>